<dbReference type="Gene3D" id="2.30.24.10">
    <property type="entry name" value="CAT RNA-binding domain"/>
    <property type="match status" value="1"/>
</dbReference>
<dbReference type="SMART" id="SM01061">
    <property type="entry name" value="CAT_RBD"/>
    <property type="match status" value="1"/>
</dbReference>
<dbReference type="InterPro" id="IPR004341">
    <property type="entry name" value="CAT_RNA-bd_dom"/>
</dbReference>
<feature type="domain" description="PRD" evidence="2">
    <location>
        <begin position="90"/>
        <end position="194"/>
    </location>
</feature>
<proteinExistence type="predicted"/>
<protein>
    <submittedName>
        <fullName evidence="3">PRD domain-containing protein</fullName>
    </submittedName>
</protein>
<evidence type="ECO:0000313" key="4">
    <source>
        <dbReference type="Proteomes" id="UP000298381"/>
    </source>
</evidence>
<gene>
    <name evidence="3" type="ORF">E4100_00830</name>
</gene>
<dbReference type="InterPro" id="IPR036650">
    <property type="entry name" value="CAT_RNA-bd_dom_sf"/>
</dbReference>
<dbReference type="GO" id="GO:0006355">
    <property type="term" value="P:regulation of DNA-templated transcription"/>
    <property type="evidence" value="ECO:0007669"/>
    <property type="project" value="InterPro"/>
</dbReference>
<evidence type="ECO:0000256" key="1">
    <source>
        <dbReference type="ARBA" id="ARBA00022737"/>
    </source>
</evidence>
<name>A0A4Z0DA12_9FIRM</name>
<dbReference type="EMBL" id="SRIB01000001">
    <property type="protein sequence ID" value="TFZ41710.1"/>
    <property type="molecule type" value="Genomic_DNA"/>
</dbReference>
<dbReference type="Proteomes" id="UP000298381">
    <property type="component" value="Unassembled WGS sequence"/>
</dbReference>
<organism evidence="3 4">
    <name type="scientific">Soehngenia longivitae</name>
    <dbReference type="NCBI Taxonomy" id="2562294"/>
    <lineage>
        <taxon>Bacteria</taxon>
        <taxon>Bacillati</taxon>
        <taxon>Bacillota</taxon>
        <taxon>Tissierellia</taxon>
        <taxon>Tissierellales</taxon>
        <taxon>Tissierellaceae</taxon>
        <taxon>Soehngenia</taxon>
    </lineage>
</organism>
<dbReference type="GO" id="GO:0003723">
    <property type="term" value="F:RNA binding"/>
    <property type="evidence" value="ECO:0007669"/>
    <property type="project" value="InterPro"/>
</dbReference>
<dbReference type="Gene3D" id="1.10.1790.10">
    <property type="entry name" value="PRD domain"/>
    <property type="match status" value="2"/>
</dbReference>
<evidence type="ECO:0000313" key="3">
    <source>
        <dbReference type="EMBL" id="TFZ41710.1"/>
    </source>
</evidence>
<dbReference type="PANTHER" id="PTHR30185:SF15">
    <property type="entry name" value="CRYPTIC BETA-GLUCOSIDE BGL OPERON ANTITERMINATOR"/>
    <property type="match status" value="1"/>
</dbReference>
<dbReference type="InterPro" id="IPR011608">
    <property type="entry name" value="PRD"/>
</dbReference>
<dbReference type="Pfam" id="PF03123">
    <property type="entry name" value="CAT_RBD"/>
    <property type="match status" value="1"/>
</dbReference>
<keyword evidence="4" id="KW-1185">Reference proteome</keyword>
<dbReference type="PROSITE" id="PS51372">
    <property type="entry name" value="PRD_2"/>
    <property type="match status" value="2"/>
</dbReference>
<reference evidence="3 4" key="1">
    <citation type="submission" date="2019-03" db="EMBL/GenBank/DDBJ databases">
        <title>Draft genome sequence data and analysis of a Fermenting Bacterium, Soehngenia longevitae strain 1933PT, isolated from petroleum reservoir in Azerbaijan.</title>
        <authorList>
            <person name="Grouzdev D.S."/>
            <person name="Bidzhieva S.K."/>
            <person name="Sokolova D.S."/>
            <person name="Tourova T.P."/>
            <person name="Poltaraus A.B."/>
            <person name="Nazina T.N."/>
        </authorList>
    </citation>
    <scope>NUCLEOTIDE SEQUENCE [LARGE SCALE GENOMIC DNA]</scope>
    <source>
        <strain evidence="3 4">1933P</strain>
    </source>
</reference>
<accession>A0A4Z0DA12</accession>
<dbReference type="InterPro" id="IPR036634">
    <property type="entry name" value="PRD_sf"/>
</dbReference>
<dbReference type="InterPro" id="IPR050661">
    <property type="entry name" value="BglG_antiterminators"/>
</dbReference>
<dbReference type="SUPFAM" id="SSF50151">
    <property type="entry name" value="SacY-like RNA-binding domain"/>
    <property type="match status" value="1"/>
</dbReference>
<evidence type="ECO:0000259" key="2">
    <source>
        <dbReference type="PROSITE" id="PS51372"/>
    </source>
</evidence>
<feature type="domain" description="PRD" evidence="2">
    <location>
        <begin position="195"/>
        <end position="301"/>
    </location>
</feature>
<dbReference type="PANTHER" id="PTHR30185">
    <property type="entry name" value="CRYPTIC BETA-GLUCOSIDE BGL OPERON ANTITERMINATOR"/>
    <property type="match status" value="1"/>
</dbReference>
<dbReference type="Pfam" id="PF00874">
    <property type="entry name" value="PRD"/>
    <property type="match status" value="2"/>
</dbReference>
<dbReference type="SUPFAM" id="SSF63520">
    <property type="entry name" value="PTS-regulatory domain, PRD"/>
    <property type="match status" value="2"/>
</dbReference>
<dbReference type="AlphaFoldDB" id="A0A4Z0DA12"/>
<comment type="caution">
    <text evidence="3">The sequence shown here is derived from an EMBL/GenBank/DDBJ whole genome shotgun (WGS) entry which is preliminary data.</text>
</comment>
<keyword evidence="1" id="KW-0677">Repeat</keyword>
<sequence>MFIHMVCAFLFLKGRWIVGERKYKINKILNNNVILAIDIEKKQEIVLVGKGIGFSKKINEFITLSDKEIEKSFLNFDESTKKEYINLINEIDDRIIIICEKIIKKAEEKLGKLNNHIHIALTDHISFAIERAKSGMGLNNPFLYEIQALYPKEFEIGLIAIDLIKSELGVDLKEVEAGFIALHIHSARQNKNVGDTIKNTKLLLDLIKIIETELNIEIGTNELTYTRLINHLRTSLNRMEENKNIKNPLLNIIKEQFAKSYQIANKIGEHIAKVKSVEVSEDELGYLALHIERIKEVKNFN</sequence>
<dbReference type="OrthoDB" id="9813552at2"/>